<dbReference type="GO" id="GO:0005886">
    <property type="term" value="C:plasma membrane"/>
    <property type="evidence" value="ECO:0007669"/>
    <property type="project" value="UniProtKB-SubCell"/>
</dbReference>
<reference evidence="11" key="2">
    <citation type="journal article" date="2021" name="Microorganisms">
        <title>Bacterial Dimethylsulfoniopropionate Biosynthesis in the East China Sea.</title>
        <authorList>
            <person name="Liu J."/>
            <person name="Zhang Y."/>
            <person name="Liu J."/>
            <person name="Zhong H."/>
            <person name="Williams B.T."/>
            <person name="Zheng Y."/>
            <person name="Curson A.R.J."/>
            <person name="Sun C."/>
            <person name="Sun H."/>
            <person name="Song D."/>
            <person name="Wagner Mackenzie B."/>
            <person name="Bermejo Martinez A."/>
            <person name="Todd J.D."/>
            <person name="Zhang X.H."/>
        </authorList>
    </citation>
    <scope>NUCLEOTIDE SEQUENCE</scope>
    <source>
        <strain evidence="11">AESS21</strain>
    </source>
</reference>
<dbReference type="AlphaFoldDB" id="A0A944GUB8"/>
<keyword evidence="10" id="KW-1003">Cell membrane</keyword>
<dbReference type="InterPro" id="IPR007533">
    <property type="entry name" value="Cyt_c_oxidase_assmbl_CtaG"/>
</dbReference>
<dbReference type="HAMAP" id="MF_00155">
    <property type="entry name" value="CtaG"/>
    <property type="match status" value="1"/>
</dbReference>
<organism evidence="11 12">
    <name type="scientific">Roseibium polysiphoniae</name>
    <dbReference type="NCBI Taxonomy" id="2571221"/>
    <lineage>
        <taxon>Bacteria</taxon>
        <taxon>Pseudomonadati</taxon>
        <taxon>Pseudomonadota</taxon>
        <taxon>Alphaproteobacteria</taxon>
        <taxon>Hyphomicrobiales</taxon>
        <taxon>Stappiaceae</taxon>
        <taxon>Roseibium</taxon>
    </lineage>
</organism>
<keyword evidence="9 10" id="KW-0472">Membrane</keyword>
<dbReference type="SUPFAM" id="SSF110111">
    <property type="entry name" value="Ctag/Cox11"/>
    <property type="match status" value="1"/>
</dbReference>
<keyword evidence="5 10" id="KW-0812">Transmembrane</keyword>
<evidence type="ECO:0000256" key="6">
    <source>
        <dbReference type="ARBA" id="ARBA00022968"/>
    </source>
</evidence>
<comment type="similarity">
    <text evidence="3 10">Belongs to the COX11/CtaG family.</text>
</comment>
<feature type="topological domain" description="Cytoplasmic" evidence="10">
    <location>
        <begin position="1"/>
        <end position="13"/>
    </location>
</feature>
<evidence type="ECO:0000256" key="5">
    <source>
        <dbReference type="ARBA" id="ARBA00022692"/>
    </source>
</evidence>
<comment type="subcellular location">
    <subcellularLocation>
        <location evidence="2 10">Cell inner membrane</location>
        <topology evidence="2 10">Single-pass type II membrane protein</topology>
        <orientation evidence="2 10">Periplasmic side</orientation>
    </subcellularLocation>
</comment>
<evidence type="ECO:0000313" key="12">
    <source>
        <dbReference type="Proteomes" id="UP000705379"/>
    </source>
</evidence>
<dbReference type="InterPro" id="IPR023471">
    <property type="entry name" value="CtaG/Cox11_dom_sf"/>
</dbReference>
<evidence type="ECO:0000256" key="9">
    <source>
        <dbReference type="ARBA" id="ARBA00023136"/>
    </source>
</evidence>
<dbReference type="PIRSF" id="PIRSF005413">
    <property type="entry name" value="COX11"/>
    <property type="match status" value="1"/>
</dbReference>
<evidence type="ECO:0000313" key="11">
    <source>
        <dbReference type="EMBL" id="MBS8261370.1"/>
    </source>
</evidence>
<keyword evidence="6 10" id="KW-0735">Signal-anchor</keyword>
<sequence>MSVDRSKDDKAMRRNRTVGLACAGLFVTMIGAAYAAVPLYNLFCQVTGFGGTTQVAEAASDLVIDRPITIRFDGNVNHTLNWKFKPVQRSVTMKMGESAQIAYTATNTGADLSVGTSVFNVTPNEAGAYFNKLECFCFTEQALAPGESVEMPVVFFIDPDMDKDPELKHVKEITLSYTFFPVDEPEQPVAARAVQPAAETKL</sequence>
<dbReference type="EMBL" id="QTKU01000003">
    <property type="protein sequence ID" value="MBS8261370.1"/>
    <property type="molecule type" value="Genomic_DNA"/>
</dbReference>
<dbReference type="PANTHER" id="PTHR21320">
    <property type="entry name" value="CYTOCHROME C OXIDASE ASSEMBLY PROTEIN COX11-RELATED"/>
    <property type="match status" value="1"/>
</dbReference>
<evidence type="ECO:0000256" key="8">
    <source>
        <dbReference type="ARBA" id="ARBA00023008"/>
    </source>
</evidence>
<dbReference type="RefSeq" id="WP_213216766.1">
    <property type="nucleotide sequence ID" value="NZ_QTKU01000003.1"/>
</dbReference>
<dbReference type="Gene3D" id="2.60.370.10">
    <property type="entry name" value="Ctag/Cox11"/>
    <property type="match status" value="1"/>
</dbReference>
<feature type="topological domain" description="Periplasmic" evidence="10">
    <location>
        <begin position="37"/>
        <end position="202"/>
    </location>
</feature>
<keyword evidence="8 10" id="KW-0186">Copper</keyword>
<keyword evidence="10" id="KW-0997">Cell inner membrane</keyword>
<proteinExistence type="inferred from homology"/>
<dbReference type="NCBIfam" id="NF003465">
    <property type="entry name" value="PRK05089.1"/>
    <property type="match status" value="1"/>
</dbReference>
<comment type="caution">
    <text evidence="11">The sequence shown here is derived from an EMBL/GenBank/DDBJ whole genome shotgun (WGS) entry which is preliminary data.</text>
</comment>
<comment type="function">
    <text evidence="1 10">Exerts its effect at some terminal stage of cytochrome c oxidase synthesis, probably by being involved in the insertion of the copper B into subunit I.</text>
</comment>
<dbReference type="PANTHER" id="PTHR21320:SF3">
    <property type="entry name" value="CYTOCHROME C OXIDASE ASSEMBLY PROTEIN COX11, MITOCHONDRIAL-RELATED"/>
    <property type="match status" value="1"/>
</dbReference>
<dbReference type="Pfam" id="PF04442">
    <property type="entry name" value="CtaG_Cox11"/>
    <property type="match status" value="1"/>
</dbReference>
<keyword evidence="7 10" id="KW-1133">Transmembrane helix</keyword>
<dbReference type="FunFam" id="2.60.370.10:FF:000001">
    <property type="entry name" value="COX11 cytochrome c oxidase assembly homolog"/>
    <property type="match status" value="1"/>
</dbReference>
<dbReference type="GO" id="GO:0008535">
    <property type="term" value="P:respiratory chain complex IV assembly"/>
    <property type="evidence" value="ECO:0007669"/>
    <property type="project" value="UniProtKB-UniRule"/>
</dbReference>
<accession>A0A944GUB8</accession>
<evidence type="ECO:0000256" key="10">
    <source>
        <dbReference type="HAMAP-Rule" id="MF_00155"/>
    </source>
</evidence>
<gene>
    <name evidence="10" type="primary">ctaG</name>
    <name evidence="11" type="ORF">DYI23_14190</name>
</gene>
<evidence type="ECO:0000256" key="1">
    <source>
        <dbReference type="ARBA" id="ARBA00004007"/>
    </source>
</evidence>
<name>A0A944GUB8_9HYPH</name>
<evidence type="ECO:0000256" key="4">
    <source>
        <dbReference type="ARBA" id="ARBA00015384"/>
    </source>
</evidence>
<protein>
    <recommendedName>
        <fullName evidence="4 10">Cytochrome c oxidase assembly protein CtaG</fullName>
    </recommendedName>
</protein>
<evidence type="ECO:0000256" key="2">
    <source>
        <dbReference type="ARBA" id="ARBA00004382"/>
    </source>
</evidence>
<evidence type="ECO:0000256" key="7">
    <source>
        <dbReference type="ARBA" id="ARBA00022989"/>
    </source>
</evidence>
<dbReference type="Proteomes" id="UP000705379">
    <property type="component" value="Unassembled WGS sequence"/>
</dbReference>
<dbReference type="GO" id="GO:0005507">
    <property type="term" value="F:copper ion binding"/>
    <property type="evidence" value="ECO:0007669"/>
    <property type="project" value="InterPro"/>
</dbReference>
<reference evidence="11" key="1">
    <citation type="submission" date="2018-08" db="EMBL/GenBank/DDBJ databases">
        <authorList>
            <person name="Jin W."/>
            <person name="Wang H."/>
            <person name="Yang Y."/>
            <person name="Li M."/>
            <person name="Liu J."/>
        </authorList>
    </citation>
    <scope>NUCLEOTIDE SEQUENCE</scope>
    <source>
        <strain evidence="11">AESS21</strain>
    </source>
</reference>
<evidence type="ECO:0000256" key="3">
    <source>
        <dbReference type="ARBA" id="ARBA00009620"/>
    </source>
</evidence>